<reference evidence="2" key="1">
    <citation type="submission" date="2017-09" db="EMBL/GenBank/DDBJ databases">
        <title>Depth-based differentiation of microbial function through sediment-hosted aquifers and enrichment of novel symbionts in the deep terrestrial subsurface.</title>
        <authorList>
            <person name="Probst A.J."/>
            <person name="Ladd B."/>
            <person name="Jarett J.K."/>
            <person name="Geller-Mcgrath D.E."/>
            <person name="Sieber C.M.K."/>
            <person name="Emerson J.B."/>
            <person name="Anantharaman K."/>
            <person name="Thomas B.C."/>
            <person name="Malmstrom R."/>
            <person name="Stieglmeier M."/>
            <person name="Klingl A."/>
            <person name="Woyke T."/>
            <person name="Ryan C.M."/>
            <person name="Banfield J.F."/>
        </authorList>
    </citation>
    <scope>NUCLEOTIDE SEQUENCE [LARGE SCALE GENOMIC DNA]</scope>
</reference>
<evidence type="ECO:0000313" key="2">
    <source>
        <dbReference type="Proteomes" id="UP000231252"/>
    </source>
</evidence>
<proteinExistence type="predicted"/>
<name>A0A2H0XCR6_UNCKA</name>
<evidence type="ECO:0000313" key="1">
    <source>
        <dbReference type="EMBL" id="PIS22734.1"/>
    </source>
</evidence>
<dbReference type="AlphaFoldDB" id="A0A2H0XCR6"/>
<feature type="non-terminal residue" evidence="1">
    <location>
        <position position="269"/>
    </location>
</feature>
<accession>A0A2H0XCR6</accession>
<organism evidence="1 2">
    <name type="scientific">candidate division WWE3 bacterium CG08_land_8_20_14_0_20_41_10</name>
    <dbReference type="NCBI Taxonomy" id="1975085"/>
    <lineage>
        <taxon>Bacteria</taxon>
        <taxon>Katanobacteria</taxon>
    </lineage>
</organism>
<sequence length="269" mass="29645">MSKVFVLLKRIRFFPDTIALPIILISVFLITTEVFAIPPPPGWFCGGDGNLFAYYSPYSYTCPSRNVGGVFYSGCGNTGACAKHNLDGSCLFWVGACCFERPEICASGGASLSCETGNQINPKNVLNILDNDRYEFGYQIPCDNNCGCSNAKVGSTEGNLASPFRTDGDTYRSCISDTGRDCKNENGWRYSSTRNDPLNLHRIYITKKNMNCHYSCDPVSGNCNWQNWGSWTDACYLQCPDPMGIVSKLTVAPNENITFTIHTNIPTVT</sequence>
<dbReference type="Proteomes" id="UP000231252">
    <property type="component" value="Unassembled WGS sequence"/>
</dbReference>
<gene>
    <name evidence="1" type="ORF">COT50_00350</name>
</gene>
<dbReference type="EMBL" id="PEYU01000007">
    <property type="protein sequence ID" value="PIS22734.1"/>
    <property type="molecule type" value="Genomic_DNA"/>
</dbReference>
<protein>
    <submittedName>
        <fullName evidence="1">Uncharacterized protein</fullName>
    </submittedName>
</protein>
<comment type="caution">
    <text evidence="1">The sequence shown here is derived from an EMBL/GenBank/DDBJ whole genome shotgun (WGS) entry which is preliminary data.</text>
</comment>